<reference evidence="7 8" key="1">
    <citation type="submission" date="2024-04" db="EMBL/GenBank/DDBJ databases">
        <title>Luteolibacter sp. isolated from soil.</title>
        <authorList>
            <person name="An J."/>
        </authorList>
    </citation>
    <scope>NUCLEOTIDE SEQUENCE [LARGE SCALE GENOMIC DNA]</scope>
    <source>
        <strain evidence="7 8">Y139</strain>
    </source>
</reference>
<dbReference type="InterPro" id="IPR036271">
    <property type="entry name" value="Tet_transcr_reg_TetR-rel_C_sf"/>
</dbReference>
<evidence type="ECO:0000313" key="7">
    <source>
        <dbReference type="EMBL" id="MEK7948928.1"/>
    </source>
</evidence>
<dbReference type="PRINTS" id="PR00455">
    <property type="entry name" value="HTHTETR"/>
</dbReference>
<evidence type="ECO:0000256" key="2">
    <source>
        <dbReference type="ARBA" id="ARBA00023125"/>
    </source>
</evidence>
<dbReference type="InterPro" id="IPR009057">
    <property type="entry name" value="Homeodomain-like_sf"/>
</dbReference>
<dbReference type="PANTHER" id="PTHR30055">
    <property type="entry name" value="HTH-TYPE TRANSCRIPTIONAL REGULATOR RUTR"/>
    <property type="match status" value="1"/>
</dbReference>
<keyword evidence="3" id="KW-0804">Transcription</keyword>
<dbReference type="EMBL" id="JBBUKT010000001">
    <property type="protein sequence ID" value="MEK7948928.1"/>
    <property type="molecule type" value="Genomic_DNA"/>
</dbReference>
<evidence type="ECO:0000259" key="6">
    <source>
        <dbReference type="PROSITE" id="PS50977"/>
    </source>
</evidence>
<gene>
    <name evidence="7" type="ORF">WKV53_00390</name>
</gene>
<keyword evidence="1" id="KW-0805">Transcription regulation</keyword>
<dbReference type="InterPro" id="IPR050109">
    <property type="entry name" value="HTH-type_TetR-like_transc_reg"/>
</dbReference>
<keyword evidence="8" id="KW-1185">Reference proteome</keyword>
<dbReference type="PANTHER" id="PTHR30055:SF234">
    <property type="entry name" value="HTH-TYPE TRANSCRIPTIONAL REGULATOR BETI"/>
    <property type="match status" value="1"/>
</dbReference>
<dbReference type="Pfam" id="PF00440">
    <property type="entry name" value="TetR_N"/>
    <property type="match status" value="1"/>
</dbReference>
<proteinExistence type="predicted"/>
<dbReference type="PROSITE" id="PS50977">
    <property type="entry name" value="HTH_TETR_2"/>
    <property type="match status" value="1"/>
</dbReference>
<name>A0ABU9AMJ4_9BACT</name>
<dbReference type="Gene3D" id="1.10.357.10">
    <property type="entry name" value="Tetracycline Repressor, domain 2"/>
    <property type="match status" value="1"/>
</dbReference>
<dbReference type="SUPFAM" id="SSF48498">
    <property type="entry name" value="Tetracyclin repressor-like, C-terminal domain"/>
    <property type="match status" value="1"/>
</dbReference>
<dbReference type="SUPFAM" id="SSF46689">
    <property type="entry name" value="Homeodomain-like"/>
    <property type="match status" value="1"/>
</dbReference>
<accession>A0ABU9AMJ4</accession>
<feature type="domain" description="HTH tetR-type" evidence="6">
    <location>
        <begin position="79"/>
        <end position="139"/>
    </location>
</feature>
<evidence type="ECO:0000256" key="4">
    <source>
        <dbReference type="PROSITE-ProRule" id="PRU00335"/>
    </source>
</evidence>
<evidence type="ECO:0000256" key="3">
    <source>
        <dbReference type="ARBA" id="ARBA00023163"/>
    </source>
</evidence>
<dbReference type="InterPro" id="IPR001647">
    <property type="entry name" value="HTH_TetR"/>
</dbReference>
<protein>
    <submittedName>
        <fullName evidence="7">TetR/AcrR family transcriptional regulator</fullName>
    </submittedName>
</protein>
<dbReference type="Pfam" id="PF17937">
    <property type="entry name" value="TetR_C_28"/>
    <property type="match status" value="1"/>
</dbReference>
<keyword evidence="2 4" id="KW-0238">DNA-binding</keyword>
<dbReference type="InterPro" id="IPR041479">
    <property type="entry name" value="TetR_CgmR_C"/>
</dbReference>
<dbReference type="RefSeq" id="WP_341402270.1">
    <property type="nucleotide sequence ID" value="NZ_JBBUKT010000001.1"/>
</dbReference>
<evidence type="ECO:0000256" key="5">
    <source>
        <dbReference type="SAM" id="MobiDB-lite"/>
    </source>
</evidence>
<feature type="DNA-binding region" description="H-T-H motif" evidence="4">
    <location>
        <begin position="102"/>
        <end position="121"/>
    </location>
</feature>
<feature type="region of interest" description="Disordered" evidence="5">
    <location>
        <begin position="1"/>
        <end position="21"/>
    </location>
</feature>
<organism evidence="7 8">
    <name type="scientific">Luteolibacter soli</name>
    <dbReference type="NCBI Taxonomy" id="3135280"/>
    <lineage>
        <taxon>Bacteria</taxon>
        <taxon>Pseudomonadati</taxon>
        <taxon>Verrucomicrobiota</taxon>
        <taxon>Verrucomicrobiia</taxon>
        <taxon>Verrucomicrobiales</taxon>
        <taxon>Verrucomicrobiaceae</taxon>
        <taxon>Luteolibacter</taxon>
    </lineage>
</organism>
<evidence type="ECO:0000313" key="8">
    <source>
        <dbReference type="Proteomes" id="UP001371305"/>
    </source>
</evidence>
<sequence>MADHWETADFEGSFCGPEAPRTQRQARIDAVLSRLARLVRRRGGMICMTGKIESDRPDGLTPTVWTVWLRRGMGKLTSSSLRDQLLDAAETVAAREGVSRLTFDAVAAEAGVSKGGLLHYFTNKDQLIEGMVRRAADGWRLHFTSAYENASPGPGRMVRGLLQGCFTDAQSWTEELRRSYSSVFAALAQNPGLVAPMQEAYQELYGYLQADGLPDGVAETLATAIDGLWLYWVLRLRPVSQEDLDRMRGVLERALAQSIESSKKTGSETTTHQEP</sequence>
<comment type="caution">
    <text evidence="7">The sequence shown here is derived from an EMBL/GenBank/DDBJ whole genome shotgun (WGS) entry which is preliminary data.</text>
</comment>
<dbReference type="Proteomes" id="UP001371305">
    <property type="component" value="Unassembled WGS sequence"/>
</dbReference>
<evidence type="ECO:0000256" key="1">
    <source>
        <dbReference type="ARBA" id="ARBA00023015"/>
    </source>
</evidence>